<accession>A0A7I8VPE3</accession>
<feature type="region of interest" description="Disordered" evidence="1">
    <location>
        <begin position="121"/>
        <end position="163"/>
    </location>
</feature>
<keyword evidence="4" id="KW-1185">Reference proteome</keyword>
<feature type="transmembrane region" description="Helical" evidence="2">
    <location>
        <begin position="40"/>
        <end position="61"/>
    </location>
</feature>
<organism evidence="3 4">
    <name type="scientific">Dimorphilus gyrociliatus</name>
    <dbReference type="NCBI Taxonomy" id="2664684"/>
    <lineage>
        <taxon>Eukaryota</taxon>
        <taxon>Metazoa</taxon>
        <taxon>Spiralia</taxon>
        <taxon>Lophotrochozoa</taxon>
        <taxon>Annelida</taxon>
        <taxon>Polychaeta</taxon>
        <taxon>Polychaeta incertae sedis</taxon>
        <taxon>Dinophilidae</taxon>
        <taxon>Dimorphilus</taxon>
    </lineage>
</organism>
<gene>
    <name evidence="3" type="ORF">DGYR_LOCUS6542</name>
</gene>
<comment type="caution">
    <text evidence="3">The sequence shown here is derived from an EMBL/GenBank/DDBJ whole genome shotgun (WGS) entry which is preliminary data.</text>
</comment>
<keyword evidence="2" id="KW-1133">Transmembrane helix</keyword>
<keyword evidence="2" id="KW-0472">Membrane</keyword>
<keyword evidence="2" id="KW-0812">Transmembrane</keyword>
<dbReference type="EMBL" id="CAJFCJ010000008">
    <property type="protein sequence ID" value="CAD5118111.1"/>
    <property type="molecule type" value="Genomic_DNA"/>
</dbReference>
<evidence type="ECO:0000313" key="3">
    <source>
        <dbReference type="EMBL" id="CAD5118111.1"/>
    </source>
</evidence>
<protein>
    <submittedName>
        <fullName evidence="3">DgyrCDS6848</fullName>
    </submittedName>
</protein>
<dbReference type="AlphaFoldDB" id="A0A7I8VPE3"/>
<name>A0A7I8VPE3_9ANNE</name>
<evidence type="ECO:0000313" key="4">
    <source>
        <dbReference type="Proteomes" id="UP000549394"/>
    </source>
</evidence>
<feature type="compositionally biased region" description="Polar residues" evidence="1">
    <location>
        <begin position="133"/>
        <end position="142"/>
    </location>
</feature>
<reference evidence="3 4" key="1">
    <citation type="submission" date="2020-08" db="EMBL/GenBank/DDBJ databases">
        <authorList>
            <person name="Hejnol A."/>
        </authorList>
    </citation>
    <scope>NUCLEOTIDE SEQUENCE [LARGE SCALE GENOMIC DNA]</scope>
</reference>
<evidence type="ECO:0000256" key="1">
    <source>
        <dbReference type="SAM" id="MobiDB-lite"/>
    </source>
</evidence>
<dbReference type="Proteomes" id="UP000549394">
    <property type="component" value="Unassembled WGS sequence"/>
</dbReference>
<proteinExistence type="predicted"/>
<sequence length="251" mass="28586">MEENCRKYIDADEDHYVSIDSLDEEERYEDDEYIMKKPSVGMQVLCIPVAALWCLVGYCIFRMQPPSSDDDYYTIEKYALRKPIKKKLKKKEKKANEVFMKRRQNVEELYSKPLTGRSRKASAASLDSAKDSGYSTKNSSLNLPLRSASKSDEDTPSLPDTKLRDTCIKSSQDKLAALDDWLDRSLKKSENDLSNIDETTLFNADKADNSNIECQNEKTAEYDVIDSLTIVSTDTLNRLANLRKCENVVSG</sequence>
<evidence type="ECO:0000256" key="2">
    <source>
        <dbReference type="SAM" id="Phobius"/>
    </source>
</evidence>